<dbReference type="AlphaFoldDB" id="A0A0G0LID1"/>
<reference evidence="2 3" key="1">
    <citation type="journal article" date="2015" name="Nature">
        <title>rRNA introns, odd ribosomes, and small enigmatic genomes across a large radiation of phyla.</title>
        <authorList>
            <person name="Brown C.T."/>
            <person name="Hug L.A."/>
            <person name="Thomas B.C."/>
            <person name="Sharon I."/>
            <person name="Castelle C.J."/>
            <person name="Singh A."/>
            <person name="Wilkins M.J."/>
            <person name="Williams K.H."/>
            <person name="Banfield J.F."/>
        </authorList>
    </citation>
    <scope>NUCLEOTIDE SEQUENCE [LARGE SCALE GENOMIC DNA]</scope>
</reference>
<organism evidence="2 3">
    <name type="scientific">Candidatus Woesebacteria bacterium GW2011_GWB1_39_10</name>
    <dbReference type="NCBI Taxonomy" id="1618572"/>
    <lineage>
        <taxon>Bacteria</taxon>
        <taxon>Candidatus Woeseibacteriota</taxon>
    </lineage>
</organism>
<dbReference type="SUPFAM" id="SSF143422">
    <property type="entry name" value="Transposase IS200-like"/>
    <property type="match status" value="1"/>
</dbReference>
<name>A0A0G0LID1_9BACT</name>
<sequence>MPQRNTIRHFTEKGIYHVYNRGVEKRNIFLDEQDYAVFLHLLKYYLSPIDPKEVHPLLKFQNFSVVRPRPLANLEKEIDLIEYCLMPNHFHLILQQHVIDGVTKLLKNISTIYAMYFNKRYKRVGYLFQGRYRAVLIENESYLLHLSRYIHLNPAELTGCDPVSYSYSSYPYFLGLKHAGWVKPKIILDYFDKSKLLPFLEHYPSYQEFVEGPAGDSKEVIGNLALE</sequence>
<dbReference type="GO" id="GO:0004803">
    <property type="term" value="F:transposase activity"/>
    <property type="evidence" value="ECO:0007669"/>
    <property type="project" value="InterPro"/>
</dbReference>
<dbReference type="InterPro" id="IPR002686">
    <property type="entry name" value="Transposase_17"/>
</dbReference>
<dbReference type="InterPro" id="IPR036515">
    <property type="entry name" value="Transposase_17_sf"/>
</dbReference>
<dbReference type="Proteomes" id="UP000034774">
    <property type="component" value="Unassembled WGS sequence"/>
</dbReference>
<protein>
    <recommendedName>
        <fullName evidence="1">Transposase IS200-like domain-containing protein</fullName>
    </recommendedName>
</protein>
<dbReference type="PANTHER" id="PTHR34322">
    <property type="entry name" value="TRANSPOSASE, Y1_TNP DOMAIN-CONTAINING"/>
    <property type="match status" value="1"/>
</dbReference>
<evidence type="ECO:0000313" key="3">
    <source>
        <dbReference type="Proteomes" id="UP000034774"/>
    </source>
</evidence>
<dbReference type="GO" id="GO:0006313">
    <property type="term" value="P:DNA transposition"/>
    <property type="evidence" value="ECO:0007669"/>
    <property type="project" value="InterPro"/>
</dbReference>
<dbReference type="Gene3D" id="3.30.70.1290">
    <property type="entry name" value="Transposase IS200-like"/>
    <property type="match status" value="1"/>
</dbReference>
<dbReference type="EMBL" id="LBVU01000005">
    <property type="protein sequence ID" value="KKQ91613.1"/>
    <property type="molecule type" value="Genomic_DNA"/>
</dbReference>
<dbReference type="Pfam" id="PF01797">
    <property type="entry name" value="Y1_Tnp"/>
    <property type="match status" value="1"/>
</dbReference>
<feature type="domain" description="Transposase IS200-like" evidence="1">
    <location>
        <begin position="11"/>
        <end position="153"/>
    </location>
</feature>
<comment type="caution">
    <text evidence="2">The sequence shown here is derived from an EMBL/GenBank/DDBJ whole genome shotgun (WGS) entry which is preliminary data.</text>
</comment>
<dbReference type="PANTHER" id="PTHR34322:SF2">
    <property type="entry name" value="TRANSPOSASE IS200-LIKE DOMAIN-CONTAINING PROTEIN"/>
    <property type="match status" value="1"/>
</dbReference>
<dbReference type="SMART" id="SM01321">
    <property type="entry name" value="Y1_Tnp"/>
    <property type="match status" value="1"/>
</dbReference>
<proteinExistence type="predicted"/>
<evidence type="ECO:0000313" key="2">
    <source>
        <dbReference type="EMBL" id="KKQ91613.1"/>
    </source>
</evidence>
<accession>A0A0G0LID1</accession>
<evidence type="ECO:0000259" key="1">
    <source>
        <dbReference type="SMART" id="SM01321"/>
    </source>
</evidence>
<dbReference type="GO" id="GO:0003677">
    <property type="term" value="F:DNA binding"/>
    <property type="evidence" value="ECO:0007669"/>
    <property type="project" value="InterPro"/>
</dbReference>
<gene>
    <name evidence="2" type="ORF">UT17_C0005G0051</name>
</gene>